<name>A0A1X2GGN5_9FUNG</name>
<dbReference type="PRINTS" id="PR00094">
    <property type="entry name" value="ADENYLTKNASE"/>
</dbReference>
<keyword evidence="5" id="KW-0378">Hydrolase</keyword>
<sequence>MSSSLSILSKRALHQPRLSNAHSICRLQLKCQVNYRTAQLTWARTSVQQRRSFLSRSMASYANVLQKAPDVNDNHTCSIDMAEARSIFDHAWKKVESHYGLGNMRLPTELLFLMGAPGAGKGTLTPSILQMRNITNPPIGISSLLTSPDCKRLKDQGLLISDGYVLELLLHAIFQIPNANSGILIDGFPRTALQSQIITLLYEKWTEIWFKHISTPLARHFPQPQIRFCVLHVDETTSIERQLIRGRQIREHNDTVRQTGFGTLYEERATDFDENLIRERYHIFKTNYDSLLQLRSQFPFHLIHAYGSIDQVLAKIQHQMQKDNVKDLGQPDALSLNDPIKLQHAIQYLQLHVLPHLAHQPGLNKQHDVSL</sequence>
<keyword evidence="6" id="KW-1185">Reference proteome</keyword>
<gene>
    <name evidence="5" type="ORF">DM01DRAFT_1336039</name>
</gene>
<evidence type="ECO:0000256" key="3">
    <source>
        <dbReference type="ARBA" id="ARBA00022777"/>
    </source>
</evidence>
<dbReference type="STRING" id="101127.A0A1X2GGN5"/>
<evidence type="ECO:0000256" key="4">
    <source>
        <dbReference type="RuleBase" id="RU003330"/>
    </source>
</evidence>
<protein>
    <submittedName>
        <fullName evidence="5">P-loop containing nucleoside triphosphate hydrolase protein</fullName>
    </submittedName>
</protein>
<accession>A0A1X2GGN5</accession>
<dbReference type="GO" id="GO:0005524">
    <property type="term" value="F:ATP binding"/>
    <property type="evidence" value="ECO:0007669"/>
    <property type="project" value="InterPro"/>
</dbReference>
<evidence type="ECO:0000313" key="6">
    <source>
        <dbReference type="Proteomes" id="UP000242146"/>
    </source>
</evidence>
<dbReference type="InterPro" id="IPR033690">
    <property type="entry name" value="Adenylat_kinase_CS"/>
</dbReference>
<organism evidence="5 6">
    <name type="scientific">Hesseltinella vesiculosa</name>
    <dbReference type="NCBI Taxonomy" id="101127"/>
    <lineage>
        <taxon>Eukaryota</taxon>
        <taxon>Fungi</taxon>
        <taxon>Fungi incertae sedis</taxon>
        <taxon>Mucoromycota</taxon>
        <taxon>Mucoromycotina</taxon>
        <taxon>Mucoromycetes</taxon>
        <taxon>Mucorales</taxon>
        <taxon>Cunninghamellaceae</taxon>
        <taxon>Hesseltinella</taxon>
    </lineage>
</organism>
<dbReference type="GO" id="GO:0006139">
    <property type="term" value="P:nucleobase-containing compound metabolic process"/>
    <property type="evidence" value="ECO:0007669"/>
    <property type="project" value="InterPro"/>
</dbReference>
<keyword evidence="2" id="KW-0547">Nucleotide-binding</keyword>
<comment type="caution">
    <text evidence="5">The sequence shown here is derived from an EMBL/GenBank/DDBJ whole genome shotgun (WGS) entry which is preliminary data.</text>
</comment>
<dbReference type="PANTHER" id="PTHR23359">
    <property type="entry name" value="NUCLEOTIDE KINASE"/>
    <property type="match status" value="1"/>
</dbReference>
<dbReference type="InterPro" id="IPR000850">
    <property type="entry name" value="Adenylat/UMP-CMP_kin"/>
</dbReference>
<evidence type="ECO:0000256" key="2">
    <source>
        <dbReference type="ARBA" id="ARBA00022741"/>
    </source>
</evidence>
<dbReference type="Gene3D" id="3.40.50.300">
    <property type="entry name" value="P-loop containing nucleotide triphosphate hydrolases"/>
    <property type="match status" value="1"/>
</dbReference>
<dbReference type="Proteomes" id="UP000242146">
    <property type="component" value="Unassembled WGS sequence"/>
</dbReference>
<dbReference type="EMBL" id="MCGT01000015">
    <property type="protein sequence ID" value="ORX53498.1"/>
    <property type="molecule type" value="Genomic_DNA"/>
</dbReference>
<dbReference type="SUPFAM" id="SSF52540">
    <property type="entry name" value="P-loop containing nucleoside triphosphate hydrolases"/>
    <property type="match status" value="1"/>
</dbReference>
<dbReference type="OrthoDB" id="248923at2759"/>
<comment type="similarity">
    <text evidence="4">Belongs to the adenylate kinase family.</text>
</comment>
<proteinExistence type="inferred from homology"/>
<dbReference type="InterPro" id="IPR027417">
    <property type="entry name" value="P-loop_NTPase"/>
</dbReference>
<dbReference type="PROSITE" id="PS00113">
    <property type="entry name" value="ADENYLATE_KINASE"/>
    <property type="match status" value="1"/>
</dbReference>
<dbReference type="AlphaFoldDB" id="A0A1X2GGN5"/>
<keyword evidence="1 4" id="KW-0808">Transferase</keyword>
<evidence type="ECO:0000256" key="1">
    <source>
        <dbReference type="ARBA" id="ARBA00022679"/>
    </source>
</evidence>
<dbReference type="Pfam" id="PF00406">
    <property type="entry name" value="ADK"/>
    <property type="match status" value="1"/>
</dbReference>
<evidence type="ECO:0000313" key="5">
    <source>
        <dbReference type="EMBL" id="ORX53498.1"/>
    </source>
</evidence>
<keyword evidence="3 4" id="KW-0418">Kinase</keyword>
<dbReference type="GO" id="GO:0016787">
    <property type="term" value="F:hydrolase activity"/>
    <property type="evidence" value="ECO:0007669"/>
    <property type="project" value="UniProtKB-KW"/>
</dbReference>
<reference evidence="5 6" key="1">
    <citation type="submission" date="2016-07" db="EMBL/GenBank/DDBJ databases">
        <title>Pervasive Adenine N6-methylation of Active Genes in Fungi.</title>
        <authorList>
            <consortium name="DOE Joint Genome Institute"/>
            <person name="Mondo S.J."/>
            <person name="Dannebaum R.O."/>
            <person name="Kuo R.C."/>
            <person name="Labutti K."/>
            <person name="Haridas S."/>
            <person name="Kuo A."/>
            <person name="Salamov A."/>
            <person name="Ahrendt S.R."/>
            <person name="Lipzen A."/>
            <person name="Sullivan W."/>
            <person name="Andreopoulos W.B."/>
            <person name="Clum A."/>
            <person name="Lindquist E."/>
            <person name="Daum C."/>
            <person name="Ramamoorthy G.K."/>
            <person name="Gryganskyi A."/>
            <person name="Culley D."/>
            <person name="Magnuson J.K."/>
            <person name="James T.Y."/>
            <person name="O'Malley M.A."/>
            <person name="Stajich J.E."/>
            <person name="Spatafora J.W."/>
            <person name="Visel A."/>
            <person name="Grigoriev I.V."/>
        </authorList>
    </citation>
    <scope>NUCLEOTIDE SEQUENCE [LARGE SCALE GENOMIC DNA]</scope>
    <source>
        <strain evidence="5 6">NRRL 3301</strain>
    </source>
</reference>
<dbReference type="GO" id="GO:0019205">
    <property type="term" value="F:nucleobase-containing compound kinase activity"/>
    <property type="evidence" value="ECO:0007669"/>
    <property type="project" value="InterPro"/>
</dbReference>